<organism evidence="10 11">
    <name type="scientific">Sporolactobacillus inulinus CASD</name>
    <dbReference type="NCBI Taxonomy" id="1069536"/>
    <lineage>
        <taxon>Bacteria</taxon>
        <taxon>Bacillati</taxon>
        <taxon>Bacillota</taxon>
        <taxon>Bacilli</taxon>
        <taxon>Bacillales</taxon>
        <taxon>Sporolactobacillaceae</taxon>
        <taxon>Sporolactobacillus</taxon>
    </lineage>
</organism>
<evidence type="ECO:0000313" key="10">
    <source>
        <dbReference type="EMBL" id="KLI02905.1"/>
    </source>
</evidence>
<feature type="transmembrane region" description="Helical" evidence="9">
    <location>
        <begin position="80"/>
        <end position="102"/>
    </location>
</feature>
<evidence type="ECO:0000256" key="4">
    <source>
        <dbReference type="ARBA" id="ARBA00022475"/>
    </source>
</evidence>
<dbReference type="GO" id="GO:0015990">
    <property type="term" value="P:electron transport coupled proton transport"/>
    <property type="evidence" value="ECO:0007669"/>
    <property type="project" value="TreeGrafter"/>
</dbReference>
<dbReference type="RefSeq" id="WP_010025802.1">
    <property type="nucleotide sequence ID" value="NZ_AFVQ02000068.1"/>
</dbReference>
<reference evidence="10 11" key="1">
    <citation type="journal article" date="2011" name="J. Bacteriol.">
        <title>Draft genome sequence of Sporolactobacillus inulinus strain CASD, an efficient D-lactic acid-producing bacterium with high-concentration lactate tolerance capability.</title>
        <authorList>
            <person name="Yu B."/>
            <person name="Su F."/>
            <person name="Wang L."/>
            <person name="Xu K."/>
            <person name="Zhao B."/>
            <person name="Xu P."/>
        </authorList>
    </citation>
    <scope>NUCLEOTIDE SEQUENCE [LARGE SCALE GENOMIC DNA]</scope>
    <source>
        <strain evidence="10 11">CASD</strain>
    </source>
</reference>
<accession>A0A0U1QQ39</accession>
<comment type="subcellular location">
    <subcellularLocation>
        <location evidence="2 9">Cell membrane</location>
        <topology evidence="2 9">Multi-pass membrane protein</topology>
    </subcellularLocation>
</comment>
<dbReference type="EMBL" id="AFVQ02000068">
    <property type="protein sequence ID" value="KLI02905.1"/>
    <property type="molecule type" value="Genomic_DNA"/>
</dbReference>
<feature type="transmembrane region" description="Helical" evidence="9">
    <location>
        <begin position="47"/>
        <end position="68"/>
    </location>
</feature>
<keyword evidence="5 9" id="KW-0812">Transmembrane</keyword>
<dbReference type="PANTHER" id="PTHR36835">
    <property type="entry name" value="CYTOCHROME BO(3) UBIQUINOL OXIDASE SUBUNIT 4"/>
    <property type="match status" value="1"/>
</dbReference>
<dbReference type="PANTHER" id="PTHR36835:SF1">
    <property type="entry name" value="CYTOCHROME BO(3) UBIQUINOL OXIDASE SUBUNIT 4"/>
    <property type="match status" value="1"/>
</dbReference>
<dbReference type="GO" id="GO:0016682">
    <property type="term" value="F:oxidoreductase activity, acting on diphenols and related substances as donors, oxygen as acceptor"/>
    <property type="evidence" value="ECO:0007669"/>
    <property type="project" value="UniProtKB-UniRule"/>
</dbReference>
<dbReference type="GO" id="GO:0009319">
    <property type="term" value="C:cytochrome o ubiquinol oxidase complex"/>
    <property type="evidence" value="ECO:0007669"/>
    <property type="project" value="TreeGrafter"/>
</dbReference>
<dbReference type="NCBIfam" id="TIGR02901">
    <property type="entry name" value="QoxD"/>
    <property type="match status" value="1"/>
</dbReference>
<keyword evidence="11" id="KW-1185">Reference proteome</keyword>
<dbReference type="InterPro" id="IPR005171">
    <property type="entry name" value="Cyt_c_oxidase_su4_prok"/>
</dbReference>
<evidence type="ECO:0000256" key="6">
    <source>
        <dbReference type="ARBA" id="ARBA00022989"/>
    </source>
</evidence>
<dbReference type="GO" id="GO:0019646">
    <property type="term" value="P:aerobic electron transport chain"/>
    <property type="evidence" value="ECO:0007669"/>
    <property type="project" value="TreeGrafter"/>
</dbReference>
<sequence>MSENQSHTVKRQRYGFPWKQVIGLFLSLALTFLALWIAIGLSLPVNATLTIIVGLAIFQAFIQLFMFMHVTEGTEPVHQLLGILFGLFVTFAVVAGTLWILAYAL</sequence>
<evidence type="ECO:0000256" key="7">
    <source>
        <dbReference type="ARBA" id="ARBA00023002"/>
    </source>
</evidence>
<dbReference type="InterPro" id="IPR050968">
    <property type="entry name" value="Cytochrome_c_oxidase_bac_sub4"/>
</dbReference>
<keyword evidence="7 9" id="KW-0560">Oxidoreductase</keyword>
<dbReference type="GO" id="GO:0005886">
    <property type="term" value="C:plasma membrane"/>
    <property type="evidence" value="ECO:0007669"/>
    <property type="project" value="UniProtKB-SubCell"/>
</dbReference>
<dbReference type="STRING" id="1069536.SINU_05545"/>
<dbReference type="GO" id="GO:0015078">
    <property type="term" value="F:proton transmembrane transporter activity"/>
    <property type="evidence" value="ECO:0007669"/>
    <property type="project" value="TreeGrafter"/>
</dbReference>
<name>A0A0U1QQ39_9BACL</name>
<dbReference type="GO" id="GO:0042773">
    <property type="term" value="P:ATP synthesis coupled electron transport"/>
    <property type="evidence" value="ECO:0007669"/>
    <property type="project" value="UniProtKB-UniRule"/>
</dbReference>
<evidence type="ECO:0000256" key="3">
    <source>
        <dbReference type="ARBA" id="ARBA00008079"/>
    </source>
</evidence>
<evidence type="ECO:0000313" key="11">
    <source>
        <dbReference type="Proteomes" id="UP000035553"/>
    </source>
</evidence>
<comment type="function">
    <text evidence="9">Catalyzes quinol oxidation with the concomitant reduction of oxygen to water.</text>
</comment>
<evidence type="ECO:0000256" key="5">
    <source>
        <dbReference type="ARBA" id="ARBA00022692"/>
    </source>
</evidence>
<keyword evidence="8 9" id="KW-0472">Membrane</keyword>
<evidence type="ECO:0000256" key="2">
    <source>
        <dbReference type="ARBA" id="ARBA00004651"/>
    </source>
</evidence>
<evidence type="ECO:0000256" key="1">
    <source>
        <dbReference type="ARBA" id="ARBA00000725"/>
    </source>
</evidence>
<dbReference type="EC" id="1.10.3.-" evidence="9"/>
<keyword evidence="6 9" id="KW-1133">Transmembrane helix</keyword>
<dbReference type="OrthoDB" id="2375888at2"/>
<dbReference type="Pfam" id="PF03626">
    <property type="entry name" value="COX4_pro"/>
    <property type="match status" value="1"/>
</dbReference>
<comment type="caution">
    <text evidence="10">The sequence shown here is derived from an EMBL/GenBank/DDBJ whole genome shotgun (WGS) entry which is preliminary data.</text>
</comment>
<comment type="catalytic activity">
    <reaction evidence="1 9">
        <text>2 a quinol + O2 = 2 a quinone + 2 H2O</text>
        <dbReference type="Rhea" id="RHEA:55376"/>
        <dbReference type="ChEBI" id="CHEBI:15377"/>
        <dbReference type="ChEBI" id="CHEBI:15379"/>
        <dbReference type="ChEBI" id="CHEBI:24646"/>
        <dbReference type="ChEBI" id="CHEBI:132124"/>
    </reaction>
</comment>
<protein>
    <recommendedName>
        <fullName evidence="9">Quinol oxidase subunit 4</fullName>
        <ecNumber evidence="9">1.10.3.-</ecNumber>
    </recommendedName>
</protein>
<comment type="similarity">
    <text evidence="3 9">Belongs to the cytochrome c oxidase bacterial subunit 4 family.</text>
</comment>
<keyword evidence="4 9" id="KW-1003">Cell membrane</keyword>
<dbReference type="Proteomes" id="UP000035553">
    <property type="component" value="Unassembled WGS sequence"/>
</dbReference>
<proteinExistence type="inferred from homology"/>
<feature type="transmembrane region" description="Helical" evidence="9">
    <location>
        <begin position="21"/>
        <end position="41"/>
    </location>
</feature>
<dbReference type="InterPro" id="IPR014250">
    <property type="entry name" value="QoxD"/>
</dbReference>
<dbReference type="GO" id="GO:0009486">
    <property type="term" value="F:cytochrome bo3 ubiquinol oxidase activity"/>
    <property type="evidence" value="ECO:0007669"/>
    <property type="project" value="TreeGrafter"/>
</dbReference>
<evidence type="ECO:0000256" key="8">
    <source>
        <dbReference type="ARBA" id="ARBA00023136"/>
    </source>
</evidence>
<dbReference type="AlphaFoldDB" id="A0A0U1QQ39"/>
<evidence type="ECO:0000256" key="9">
    <source>
        <dbReference type="RuleBase" id="RU367153"/>
    </source>
</evidence>
<gene>
    <name evidence="10" type="ORF">SINU_05545</name>
</gene>